<feature type="chain" id="PRO_5031010211" evidence="1">
    <location>
        <begin position="32"/>
        <end position="223"/>
    </location>
</feature>
<keyword evidence="3" id="KW-0378">Hydrolase</keyword>
<name>A0A7W9EUW2_9SPHN</name>
<dbReference type="Pfam" id="PF13472">
    <property type="entry name" value="Lipase_GDSL_2"/>
    <property type="match status" value="1"/>
</dbReference>
<dbReference type="AlphaFoldDB" id="A0A7W9EUW2"/>
<dbReference type="InterPro" id="IPR006311">
    <property type="entry name" value="TAT_signal"/>
</dbReference>
<sequence length="223" mass="23769">MAWLSRQGRYERRRVLVHLALGLAGFASASAAAPAAAPAQPLIWAFGDSLAAGYGLPPAQGFTAQLQTALRRQGIAATVANGGVAGDTAAQGRARLRWGLRGLKRTPDLVIVELGANDMLRGLPVAQARANLDQILTELQRRRIPVLLAGMRSAPNLGPDYARAFDGMYPTLARTHRVPLYPFFLDGVAGQRSLIQRDGLHPNAQGVSIVVGRILPSVRQALS</sequence>
<dbReference type="CDD" id="cd01822">
    <property type="entry name" value="Lysophospholipase_L1_like"/>
    <property type="match status" value="1"/>
</dbReference>
<dbReference type="PANTHER" id="PTHR30383:SF24">
    <property type="entry name" value="THIOESTERASE 1_PROTEASE 1_LYSOPHOSPHOLIPASE L1"/>
    <property type="match status" value="1"/>
</dbReference>
<gene>
    <name evidence="3" type="ORF">FHS94_002539</name>
</gene>
<dbReference type="GO" id="GO:0004622">
    <property type="term" value="F:phosphatidylcholine lysophospholipase activity"/>
    <property type="evidence" value="ECO:0007669"/>
    <property type="project" value="UniProtKB-EC"/>
</dbReference>
<dbReference type="RefSeq" id="WP_184058242.1">
    <property type="nucleotide sequence ID" value="NZ_JACIJK010000007.1"/>
</dbReference>
<dbReference type="SUPFAM" id="SSF52266">
    <property type="entry name" value="SGNH hydrolase"/>
    <property type="match status" value="1"/>
</dbReference>
<evidence type="ECO:0000313" key="4">
    <source>
        <dbReference type="Proteomes" id="UP000546200"/>
    </source>
</evidence>
<keyword evidence="4" id="KW-1185">Reference proteome</keyword>
<dbReference type="EC" id="3.1.2.-" evidence="3"/>
<reference evidence="3 4" key="1">
    <citation type="submission" date="2020-08" db="EMBL/GenBank/DDBJ databases">
        <title>Genomic Encyclopedia of Type Strains, Phase IV (KMG-IV): sequencing the most valuable type-strain genomes for metagenomic binning, comparative biology and taxonomic classification.</title>
        <authorList>
            <person name="Goeker M."/>
        </authorList>
    </citation>
    <scope>NUCLEOTIDE SEQUENCE [LARGE SCALE GENOMIC DNA]</scope>
    <source>
        <strain evidence="3 4">DSM 100044</strain>
    </source>
</reference>
<organism evidence="3 4">
    <name type="scientific">Sphingomonas aerophila</name>
    <dbReference type="NCBI Taxonomy" id="1344948"/>
    <lineage>
        <taxon>Bacteria</taxon>
        <taxon>Pseudomonadati</taxon>
        <taxon>Pseudomonadota</taxon>
        <taxon>Alphaproteobacteria</taxon>
        <taxon>Sphingomonadales</taxon>
        <taxon>Sphingomonadaceae</taxon>
        <taxon>Sphingomonas</taxon>
    </lineage>
</organism>
<dbReference type="InterPro" id="IPR036514">
    <property type="entry name" value="SGNH_hydro_sf"/>
</dbReference>
<keyword evidence="1" id="KW-0732">Signal</keyword>
<evidence type="ECO:0000256" key="1">
    <source>
        <dbReference type="SAM" id="SignalP"/>
    </source>
</evidence>
<dbReference type="InterPro" id="IPR051532">
    <property type="entry name" value="Ester_Hydrolysis_Enzymes"/>
</dbReference>
<protein>
    <submittedName>
        <fullName evidence="3">Acyl-CoA thioesterase-1</fullName>
        <ecNumber evidence="3">3.1.1.5</ecNumber>
        <ecNumber evidence="3">3.1.2.-</ecNumber>
    </submittedName>
</protein>
<comment type="caution">
    <text evidence="3">The sequence shown here is derived from an EMBL/GenBank/DDBJ whole genome shotgun (WGS) entry which is preliminary data.</text>
</comment>
<dbReference type="PROSITE" id="PS51318">
    <property type="entry name" value="TAT"/>
    <property type="match status" value="1"/>
</dbReference>
<feature type="signal peptide" evidence="1">
    <location>
        <begin position="1"/>
        <end position="31"/>
    </location>
</feature>
<dbReference type="Gene3D" id="3.40.50.1110">
    <property type="entry name" value="SGNH hydrolase"/>
    <property type="match status" value="1"/>
</dbReference>
<evidence type="ECO:0000313" key="3">
    <source>
        <dbReference type="EMBL" id="MBB5715684.1"/>
    </source>
</evidence>
<evidence type="ECO:0000259" key="2">
    <source>
        <dbReference type="Pfam" id="PF13472"/>
    </source>
</evidence>
<dbReference type="InterPro" id="IPR013830">
    <property type="entry name" value="SGNH_hydro"/>
</dbReference>
<dbReference type="EC" id="3.1.1.5" evidence="3"/>
<dbReference type="EMBL" id="JACIJK010000007">
    <property type="protein sequence ID" value="MBB5715684.1"/>
    <property type="molecule type" value="Genomic_DNA"/>
</dbReference>
<accession>A0A7W9EUW2</accession>
<dbReference type="Proteomes" id="UP000546200">
    <property type="component" value="Unassembled WGS sequence"/>
</dbReference>
<feature type="domain" description="SGNH hydrolase-type esterase" evidence="2">
    <location>
        <begin position="45"/>
        <end position="206"/>
    </location>
</feature>
<proteinExistence type="predicted"/>
<dbReference type="PANTHER" id="PTHR30383">
    <property type="entry name" value="THIOESTERASE 1/PROTEASE 1/LYSOPHOSPHOLIPASE L1"/>
    <property type="match status" value="1"/>
</dbReference>